<dbReference type="InParanoid" id="I2GXT8"/>
<dbReference type="RefSeq" id="XP_004178459.1">
    <property type="nucleotide sequence ID" value="XM_004178411.1"/>
</dbReference>
<evidence type="ECO:0008006" key="5">
    <source>
        <dbReference type="Google" id="ProtNLM"/>
    </source>
</evidence>
<reference evidence="3 4" key="1">
    <citation type="journal article" date="2011" name="Proc. Natl. Acad. Sci. U.S.A.">
        <title>Evolutionary erosion of yeast sex chromosomes by mating-type switching accidents.</title>
        <authorList>
            <person name="Gordon J.L."/>
            <person name="Armisen D."/>
            <person name="Proux-Wera E."/>
            <person name="Oheigeartaigh S.S."/>
            <person name="Byrne K.P."/>
            <person name="Wolfe K.H."/>
        </authorList>
    </citation>
    <scope>NUCLEOTIDE SEQUENCE [LARGE SCALE GENOMIC DNA]</scope>
    <source>
        <strain evidence="4">ATCC 34711 / CBS 6284 / DSM 70876 / NBRC 10599 / NRRL Y-10934 / UCD 77-7</strain>
    </source>
</reference>
<dbReference type="InterPro" id="IPR052471">
    <property type="entry name" value="PBI_I9"/>
</dbReference>
<dbReference type="SUPFAM" id="SSF54897">
    <property type="entry name" value="Protease propeptides/inhibitors"/>
    <property type="match status" value="1"/>
</dbReference>
<proteinExistence type="inferred from homology"/>
<evidence type="ECO:0000256" key="2">
    <source>
        <dbReference type="SAM" id="SignalP"/>
    </source>
</evidence>
<keyword evidence="4" id="KW-1185">Reference proteome</keyword>
<dbReference type="PANTHER" id="PTHR28288:SF2">
    <property type="entry name" value="PROTEASE B INHIBITOR 2"/>
    <property type="match status" value="1"/>
</dbReference>
<feature type="chain" id="PRO_5003659991" description="Inhibitor I9 domain-containing protein" evidence="2">
    <location>
        <begin position="23"/>
        <end position="109"/>
    </location>
</feature>
<dbReference type="PANTHER" id="PTHR28288">
    <property type="entry name" value="PROTEASE B INHIBITOR 2"/>
    <property type="match status" value="1"/>
</dbReference>
<dbReference type="OMA" id="GSITHEY"/>
<comment type="similarity">
    <text evidence="1">Belongs to the protease inhibitor I9 family.</text>
</comment>
<accession>I2GXT8</accession>
<protein>
    <recommendedName>
        <fullName evidence="5">Inhibitor I9 domain-containing protein</fullName>
    </recommendedName>
</protein>
<dbReference type="Gene3D" id="3.30.70.80">
    <property type="entry name" value="Peptidase S8 propeptide/proteinase inhibitor I9"/>
    <property type="match status" value="1"/>
</dbReference>
<dbReference type="OrthoDB" id="5518345at2759"/>
<dbReference type="GO" id="GO:0042144">
    <property type="term" value="P:vacuole fusion, non-autophagic"/>
    <property type="evidence" value="ECO:0007669"/>
    <property type="project" value="EnsemblFungi"/>
</dbReference>
<dbReference type="MEROPS" id="I09.003"/>
<evidence type="ECO:0000256" key="1">
    <source>
        <dbReference type="ARBA" id="ARBA00038069"/>
    </source>
</evidence>
<name>I2GXT8_HENB6</name>
<dbReference type="InterPro" id="IPR037045">
    <property type="entry name" value="S8pro/Inhibitor_I9_sf"/>
</dbReference>
<sequence>MKLTQLIPFLLSFFLLSTQTYATSYILTFDNHGQDIRPQFFSDIKEQIKKLGGQITHEYTLIQGFTIDLRQEVLTPLKMKLADIEKTLGYKVYLEKDPEVHTFGNNHEH</sequence>
<dbReference type="AlphaFoldDB" id="I2GXT8"/>
<dbReference type="FunCoup" id="I2GXT8">
    <property type="interactions" value="39"/>
</dbReference>
<dbReference type="Proteomes" id="UP000002866">
    <property type="component" value="Chromosome 2"/>
</dbReference>
<evidence type="ECO:0000313" key="3">
    <source>
        <dbReference type="EMBL" id="CCH58940.1"/>
    </source>
</evidence>
<dbReference type="EMBL" id="HE806317">
    <property type="protein sequence ID" value="CCH58940.1"/>
    <property type="molecule type" value="Genomic_DNA"/>
</dbReference>
<evidence type="ECO:0000313" key="4">
    <source>
        <dbReference type="Proteomes" id="UP000002866"/>
    </source>
</evidence>
<dbReference type="KEGG" id="tbl:TBLA_0B00970"/>
<dbReference type="HOGENOM" id="CLU_156026_1_0_1"/>
<gene>
    <name evidence="3" type="primary">TBLA0B00970</name>
    <name evidence="3" type="ORF">TBLA_0B00970</name>
</gene>
<dbReference type="GeneID" id="14494107"/>
<keyword evidence="2" id="KW-0732">Signal</keyword>
<feature type="signal peptide" evidence="2">
    <location>
        <begin position="1"/>
        <end position="22"/>
    </location>
</feature>
<dbReference type="GO" id="GO:0004866">
    <property type="term" value="F:endopeptidase inhibitor activity"/>
    <property type="evidence" value="ECO:0007669"/>
    <property type="project" value="EnsemblFungi"/>
</dbReference>
<dbReference type="eggNOG" id="ENOG502S7VS">
    <property type="taxonomic scope" value="Eukaryota"/>
</dbReference>
<organism evidence="3 4">
    <name type="scientific">Henningerozyma blattae (strain ATCC 34711 / CBS 6284 / DSM 70876 / NBRC 10599 / NRRL Y-10934 / UCD 77-7)</name>
    <name type="common">Yeast</name>
    <name type="synonym">Tetrapisispora blattae</name>
    <dbReference type="NCBI Taxonomy" id="1071380"/>
    <lineage>
        <taxon>Eukaryota</taxon>
        <taxon>Fungi</taxon>
        <taxon>Dikarya</taxon>
        <taxon>Ascomycota</taxon>
        <taxon>Saccharomycotina</taxon>
        <taxon>Saccharomycetes</taxon>
        <taxon>Saccharomycetales</taxon>
        <taxon>Saccharomycetaceae</taxon>
        <taxon>Henningerozyma</taxon>
    </lineage>
</organism>